<comment type="caution">
    <text evidence="1">The sequence shown here is derived from an EMBL/GenBank/DDBJ whole genome shotgun (WGS) entry which is preliminary data.</text>
</comment>
<dbReference type="EMBL" id="BAAAYL010000003">
    <property type="protein sequence ID" value="GAA3381191.1"/>
    <property type="molecule type" value="Genomic_DNA"/>
</dbReference>
<proteinExistence type="predicted"/>
<dbReference type="Proteomes" id="UP001499990">
    <property type="component" value="Unassembled WGS sequence"/>
</dbReference>
<accession>A0ABP6SP29</accession>
<sequence>MAKPSDDLYRRYMKAFQDSTNHTNDCAACQAGQDCPEGAPIHQRFARLQDAYRARQSKQQRR</sequence>
<protein>
    <recommendedName>
        <fullName evidence="3">4Fe-4S ferredoxin-type domain-containing protein</fullName>
    </recommendedName>
</protein>
<gene>
    <name evidence="1" type="ORF">GCM10020367_71500</name>
</gene>
<evidence type="ECO:0008006" key="3">
    <source>
        <dbReference type="Google" id="ProtNLM"/>
    </source>
</evidence>
<reference evidence="2" key="1">
    <citation type="journal article" date="2019" name="Int. J. Syst. Evol. Microbiol.">
        <title>The Global Catalogue of Microorganisms (GCM) 10K type strain sequencing project: providing services to taxonomists for standard genome sequencing and annotation.</title>
        <authorList>
            <consortium name="The Broad Institute Genomics Platform"/>
            <consortium name="The Broad Institute Genome Sequencing Center for Infectious Disease"/>
            <person name="Wu L."/>
            <person name="Ma J."/>
        </authorList>
    </citation>
    <scope>NUCLEOTIDE SEQUENCE [LARGE SCALE GENOMIC DNA]</scope>
    <source>
        <strain evidence="2">JCM 9651</strain>
    </source>
</reference>
<evidence type="ECO:0000313" key="1">
    <source>
        <dbReference type="EMBL" id="GAA3381191.1"/>
    </source>
</evidence>
<keyword evidence="2" id="KW-1185">Reference proteome</keyword>
<dbReference type="RefSeq" id="WP_345045712.1">
    <property type="nucleotide sequence ID" value="NZ_BAAAYL010000003.1"/>
</dbReference>
<name>A0ABP6SP29_9ACTN</name>
<evidence type="ECO:0000313" key="2">
    <source>
        <dbReference type="Proteomes" id="UP001499990"/>
    </source>
</evidence>
<organism evidence="1 2">
    <name type="scientific">Streptomyces sannanensis</name>
    <dbReference type="NCBI Taxonomy" id="285536"/>
    <lineage>
        <taxon>Bacteria</taxon>
        <taxon>Bacillati</taxon>
        <taxon>Actinomycetota</taxon>
        <taxon>Actinomycetes</taxon>
        <taxon>Kitasatosporales</taxon>
        <taxon>Streptomycetaceae</taxon>
        <taxon>Streptomyces</taxon>
    </lineage>
</organism>